<name>A0A4Q0SZ95_9BACT</name>
<protein>
    <submittedName>
        <fullName evidence="2">Putative cell-wall-anchored protein SasA (LPXTG motif)</fullName>
    </submittedName>
</protein>
<feature type="compositionally biased region" description="Polar residues" evidence="1">
    <location>
        <begin position="308"/>
        <end position="319"/>
    </location>
</feature>
<dbReference type="Proteomes" id="UP000289437">
    <property type="component" value="Unassembled WGS sequence"/>
</dbReference>
<dbReference type="AlphaFoldDB" id="A0A4Q0SZ95"/>
<feature type="compositionally biased region" description="Low complexity" evidence="1">
    <location>
        <begin position="414"/>
        <end position="426"/>
    </location>
</feature>
<proteinExistence type="predicted"/>
<feature type="region of interest" description="Disordered" evidence="1">
    <location>
        <begin position="387"/>
        <end position="454"/>
    </location>
</feature>
<feature type="region of interest" description="Disordered" evidence="1">
    <location>
        <begin position="153"/>
        <end position="174"/>
    </location>
</feature>
<gene>
    <name evidence="2" type="ORF">GRAN_3470</name>
</gene>
<comment type="caution">
    <text evidence="2">The sequence shown here is derived from an EMBL/GenBank/DDBJ whole genome shotgun (WGS) entry which is preliminary data.</text>
</comment>
<feature type="compositionally biased region" description="Polar residues" evidence="1">
    <location>
        <begin position="391"/>
        <end position="400"/>
    </location>
</feature>
<organism evidence="2 3">
    <name type="scientific">Granulicella sibirica</name>
    <dbReference type="NCBI Taxonomy" id="2479048"/>
    <lineage>
        <taxon>Bacteria</taxon>
        <taxon>Pseudomonadati</taxon>
        <taxon>Acidobacteriota</taxon>
        <taxon>Terriglobia</taxon>
        <taxon>Terriglobales</taxon>
        <taxon>Acidobacteriaceae</taxon>
        <taxon>Granulicella</taxon>
    </lineage>
</organism>
<evidence type="ECO:0000313" key="2">
    <source>
        <dbReference type="EMBL" id="RXH56613.1"/>
    </source>
</evidence>
<feature type="compositionally biased region" description="Basic and acidic residues" evidence="1">
    <location>
        <begin position="323"/>
        <end position="335"/>
    </location>
</feature>
<sequence length="765" mass="77705">MLSIAMRLPVSLETASSSGATRDVSRELLFSDSLEHAGVSARSESGLTPNARRDDGEARTDNEAMGMKKPLSPPPGRKEFAGVATDDVASAAEGVLTFSSRATAPLSPTKRDVSEFLNEANIARTKGRNGFSIDSRVSGSANKIVSLALPSEKPAEVTSEPLSSNSPDVPFASSPEEFSIVESRMTSRKSEARAVTGVDYGSDKKASTLEKSKAAGSVNTPARRAGPVADALLSPPSIDPLVSTAFNRPSGSAMDETTRERTEIAVDQQSVSHAAAATSPVGLHQIGGMKSGITTAILGPEALAAKQEGTNGLNGNASKAGTRHGESTDSKETKSKAGSIDASAMVAGSVEVGAANRTLSSTNVLNTAQQTVALATASAIPEVDQHERSLSKASSSTAITQIVGKGGERGNVVGDGTSSSTSVPSDALAPGSLGEAEDVPLSKGRSKVAQLTESTTEASVSSDMSSRIANFATKLIKGPLVSGVSSARKITGATLGASMPAAVGTGVLDDASSIGKEGRVAPMHAMQASTEEKKAVDVDDFESRAPVTWGETANQTPASSAPVLPGSGSTSLTAAPSASVVRNDAVVSSGNLSSMQHRTLQATPTVLEVGVPGGSHGWVKIRAEVGEGGAIRASISSPTASGQEALRRDLPDLSAYLEGEHVPVSVQLGHIQGIGGNPDSVKLAPGGTIAQALGDSSGAMTGAGAQHQSQREHPAAYPERILPDGGREARVGQANQELDDAGWSPGDGYATGGLVDGGNWLNVMA</sequence>
<evidence type="ECO:0000313" key="3">
    <source>
        <dbReference type="Proteomes" id="UP000289437"/>
    </source>
</evidence>
<evidence type="ECO:0000256" key="1">
    <source>
        <dbReference type="SAM" id="MobiDB-lite"/>
    </source>
</evidence>
<feature type="compositionally biased region" description="Polar residues" evidence="1">
    <location>
        <begin position="567"/>
        <end position="576"/>
    </location>
</feature>
<dbReference type="EMBL" id="RDSM01000002">
    <property type="protein sequence ID" value="RXH56613.1"/>
    <property type="molecule type" value="Genomic_DNA"/>
</dbReference>
<feature type="region of interest" description="Disordered" evidence="1">
    <location>
        <begin position="38"/>
        <end position="81"/>
    </location>
</feature>
<feature type="region of interest" description="Disordered" evidence="1">
    <location>
        <begin position="308"/>
        <end position="339"/>
    </location>
</feature>
<keyword evidence="3" id="KW-1185">Reference proteome</keyword>
<accession>A0A4Q0SZ95</accession>
<feature type="region of interest" description="Disordered" evidence="1">
    <location>
        <begin position="548"/>
        <end position="576"/>
    </location>
</feature>
<reference evidence="2 3" key="1">
    <citation type="submission" date="2018-11" db="EMBL/GenBank/DDBJ databases">
        <authorList>
            <person name="Mardanov A.V."/>
            <person name="Ravin N.V."/>
            <person name="Dedysh S.N."/>
        </authorList>
    </citation>
    <scope>NUCLEOTIDE SEQUENCE [LARGE SCALE GENOMIC DNA]</scope>
    <source>
        <strain evidence="2 3">AF10</strain>
    </source>
</reference>
<reference evidence="3" key="2">
    <citation type="submission" date="2019-02" db="EMBL/GenBank/DDBJ databases">
        <title>Granulicella sibirica sp. nov., a psychrotolerant acidobacterium isolated from an organic soil layer in forested tundra, West Siberia.</title>
        <authorList>
            <person name="Oshkin I.Y."/>
            <person name="Kulichevskaya I.S."/>
            <person name="Rijpstra W.I.C."/>
            <person name="Sinninghe Damste J.S."/>
            <person name="Rakitin A.L."/>
            <person name="Ravin N.V."/>
            <person name="Dedysh S.N."/>
        </authorList>
    </citation>
    <scope>NUCLEOTIDE SEQUENCE [LARGE SCALE GENOMIC DNA]</scope>
    <source>
        <strain evidence="3">AF10</strain>
    </source>
</reference>
<feature type="compositionally biased region" description="Basic and acidic residues" evidence="1">
    <location>
        <begin position="51"/>
        <end position="62"/>
    </location>
</feature>